<dbReference type="Pfam" id="PF01011">
    <property type="entry name" value="PQQ"/>
    <property type="match status" value="2"/>
</dbReference>
<dbReference type="PANTHER" id="PTHR32303">
    <property type="entry name" value="QUINOPROTEIN ALCOHOL DEHYDROGENASE (CYTOCHROME C)"/>
    <property type="match status" value="1"/>
</dbReference>
<evidence type="ECO:0000256" key="1">
    <source>
        <dbReference type="ARBA" id="ARBA00001931"/>
    </source>
</evidence>
<dbReference type="AlphaFoldDB" id="A0A0F5Q977"/>
<comment type="cofactor">
    <cofactor evidence="1">
        <name>pyrroloquinoline quinone</name>
        <dbReference type="ChEBI" id="CHEBI:58442"/>
    </cofactor>
</comment>
<dbReference type="SUPFAM" id="SSF50998">
    <property type="entry name" value="Quinoprotein alcohol dehydrogenase-like"/>
    <property type="match status" value="1"/>
</dbReference>
<evidence type="ECO:0000256" key="2">
    <source>
        <dbReference type="ARBA" id="ARBA00008156"/>
    </source>
</evidence>
<keyword evidence="6" id="KW-1185">Reference proteome</keyword>
<name>A0A0F5Q977_9HYPH</name>
<proteinExistence type="inferred from homology"/>
<evidence type="ECO:0000313" key="6">
    <source>
        <dbReference type="Proteomes" id="UP000033411"/>
    </source>
</evidence>
<dbReference type="PANTHER" id="PTHR32303:SF20">
    <property type="entry name" value="QUINOPROTEIN ETHANOL DEHYDROGENASE"/>
    <property type="match status" value="1"/>
</dbReference>
<dbReference type="Proteomes" id="UP000033411">
    <property type="component" value="Unassembled WGS sequence"/>
</dbReference>
<evidence type="ECO:0000313" key="5">
    <source>
        <dbReference type="EMBL" id="KKC37495.1"/>
    </source>
</evidence>
<gene>
    <name evidence="5" type="ORF">WH87_12900</name>
</gene>
<comment type="caution">
    <text evidence="5">The sequence shown here is derived from an EMBL/GenBank/DDBJ whole genome shotgun (WGS) entry which is preliminary data.</text>
</comment>
<dbReference type="PATRIC" id="fig|1293439.3.peg.2188"/>
<dbReference type="GO" id="GO:0016491">
    <property type="term" value="F:oxidoreductase activity"/>
    <property type="evidence" value="ECO:0007669"/>
    <property type="project" value="UniProtKB-KW"/>
</dbReference>
<dbReference type="InterPro" id="IPR018391">
    <property type="entry name" value="PQQ_b-propeller_rpt"/>
</dbReference>
<evidence type="ECO:0000259" key="4">
    <source>
        <dbReference type="Pfam" id="PF01011"/>
    </source>
</evidence>
<sequence length="577" mass="62254">MNTALVLITLSAAGISSAQEASRLDGITPVTTDTLTNPSDGDWLHWRRTYDGWGYSPLEQINKENVANLGVAWTWSLTPGATETTPIVHDGVLFIHNNMDTIQAIDGASGDLLWQYVRDMPKSVIDSGTGTNGATKRNIAIYEDKIIVATTDVHIIALDAKTGKLVWDVQPADFNKGFRYSAGPVIADGVIVQGMTGCGNGQPGGCFISGHNPDTGEELWRLNTIARDDSWNGLPIEARYGASVWIAGTYDPATNTVFSGVGQPYPWIAEMSGLSPASTKEGVTNDALYTDSTLALDPETGELKWHHQHLKNDTWDLDYIYERILVDMPVDGKDRQLLVTAGKLGIVEVIDRNNGDWVWGVETVPQNVVSAIDPVTGEKTINPDAIPRIGETTVNCPADPGGRGWPATAYSPRTQNLYLPLAEFCSNTTPQPLDAGQIYTGGGRATFARIPVEGSDGNIGRIDAVNLADRSTSWSYRQRAPITSALLPTAGGLVFGGSWDRNFYAFDDETGDILWQIRTNNVVNAFPISYEVDGKQYVAVAVGRGSSQANTLASLTPEIQNPVAGSVLWVFALPDAK</sequence>
<comment type="similarity">
    <text evidence="2">Belongs to the bacterial PQQ dehydrogenase family.</text>
</comment>
<feature type="domain" description="Pyrrolo-quinoline quinone repeat" evidence="4">
    <location>
        <begin position="477"/>
        <end position="538"/>
    </location>
</feature>
<reference evidence="5 6" key="1">
    <citation type="submission" date="2015-03" db="EMBL/GenBank/DDBJ databases">
        <authorList>
            <person name="Lepp D."/>
            <person name="Hassan Y.I."/>
            <person name="Li X.-Z."/>
            <person name="Zhou T."/>
        </authorList>
    </citation>
    <scope>NUCLEOTIDE SEQUENCE [LARGE SCALE GENOMIC DNA]</scope>
    <source>
        <strain evidence="5 6">E84</strain>
    </source>
</reference>
<dbReference type="STRING" id="1293439.WH87_12900"/>
<organism evidence="5 6">
    <name type="scientific">Devosia epidermidihirudinis</name>
    <dbReference type="NCBI Taxonomy" id="1293439"/>
    <lineage>
        <taxon>Bacteria</taxon>
        <taxon>Pseudomonadati</taxon>
        <taxon>Pseudomonadota</taxon>
        <taxon>Alphaproteobacteria</taxon>
        <taxon>Hyphomicrobiales</taxon>
        <taxon>Devosiaceae</taxon>
        <taxon>Devosia</taxon>
    </lineage>
</organism>
<dbReference type="InterPro" id="IPR011047">
    <property type="entry name" value="Quinoprotein_ADH-like_sf"/>
</dbReference>
<protein>
    <recommendedName>
        <fullName evidence="4">Pyrrolo-quinoline quinone repeat domain-containing protein</fullName>
    </recommendedName>
</protein>
<feature type="domain" description="Pyrrolo-quinoline quinone repeat" evidence="4">
    <location>
        <begin position="43"/>
        <end position="365"/>
    </location>
</feature>
<dbReference type="EMBL" id="LANJ01000019">
    <property type="protein sequence ID" value="KKC37495.1"/>
    <property type="molecule type" value="Genomic_DNA"/>
</dbReference>
<dbReference type="Gene3D" id="2.140.10.10">
    <property type="entry name" value="Quinoprotein alcohol dehydrogenase-like superfamily"/>
    <property type="match status" value="1"/>
</dbReference>
<accession>A0A0F5Q977</accession>
<dbReference type="InterPro" id="IPR002372">
    <property type="entry name" value="PQQ_rpt_dom"/>
</dbReference>
<dbReference type="SMART" id="SM00564">
    <property type="entry name" value="PQQ"/>
    <property type="match status" value="5"/>
</dbReference>
<keyword evidence="3" id="KW-0560">Oxidoreductase</keyword>
<evidence type="ECO:0000256" key="3">
    <source>
        <dbReference type="ARBA" id="ARBA00023002"/>
    </source>
</evidence>